<evidence type="ECO:0000313" key="9">
    <source>
        <dbReference type="EMBL" id="MBR7798300.1"/>
    </source>
</evidence>
<dbReference type="InterPro" id="IPR013325">
    <property type="entry name" value="RNA_pol_sigma_r2"/>
</dbReference>
<protein>
    <submittedName>
        <fullName evidence="9">Sigma-70 family RNA polymerase sigma factor</fullName>
    </submittedName>
</protein>
<dbReference type="GO" id="GO:0016987">
    <property type="term" value="F:sigma factor activity"/>
    <property type="evidence" value="ECO:0007669"/>
    <property type="project" value="UniProtKB-KW"/>
</dbReference>
<dbReference type="SUPFAM" id="SSF88946">
    <property type="entry name" value="Sigma2 domain of RNA polymerase sigma factors"/>
    <property type="match status" value="1"/>
</dbReference>
<evidence type="ECO:0000256" key="3">
    <source>
        <dbReference type="ARBA" id="ARBA00023015"/>
    </source>
</evidence>
<proteinExistence type="inferred from homology"/>
<dbReference type="InterPro" id="IPR014284">
    <property type="entry name" value="RNA_pol_sigma-70_dom"/>
</dbReference>
<dbReference type="AlphaFoldDB" id="A0A941IEQ4"/>
<dbReference type="Proteomes" id="UP000675284">
    <property type="component" value="Unassembled WGS sequence"/>
</dbReference>
<evidence type="ECO:0000256" key="1">
    <source>
        <dbReference type="ARBA" id="ARBA00008720"/>
    </source>
</evidence>
<dbReference type="InterPro" id="IPR039425">
    <property type="entry name" value="RNA_pol_sigma-70-like"/>
</dbReference>
<dbReference type="Gene3D" id="1.10.10.10">
    <property type="entry name" value="Winged helix-like DNA-binding domain superfamily/Winged helix DNA-binding domain"/>
    <property type="match status" value="1"/>
</dbReference>
<dbReference type="GO" id="GO:0003677">
    <property type="term" value="F:DNA binding"/>
    <property type="evidence" value="ECO:0007669"/>
    <property type="project" value="UniProtKB-KW"/>
</dbReference>
<dbReference type="PANTHER" id="PTHR43133:SF8">
    <property type="entry name" value="RNA POLYMERASE SIGMA FACTOR HI_1459-RELATED"/>
    <property type="match status" value="1"/>
</dbReference>
<evidence type="ECO:0000259" key="8">
    <source>
        <dbReference type="Pfam" id="PF04542"/>
    </source>
</evidence>
<gene>
    <name evidence="9" type="ORF">KCX74_20080</name>
</gene>
<feature type="domain" description="RNA polymerase sigma-70 region 2" evidence="8">
    <location>
        <begin position="6"/>
        <end position="73"/>
    </location>
</feature>
<reference evidence="9" key="1">
    <citation type="submission" date="2021-04" db="EMBL/GenBank/DDBJ databases">
        <title>Isolation and polyphasic classification of algal microorganism.</title>
        <authorList>
            <person name="Wang S."/>
        </authorList>
    </citation>
    <scope>NUCLEOTIDE SEQUENCE</scope>
    <source>
        <strain evidence="9">720a</strain>
    </source>
</reference>
<dbReference type="Pfam" id="PF04297">
    <property type="entry name" value="UPF0122"/>
    <property type="match status" value="1"/>
</dbReference>
<dbReference type="NCBIfam" id="TIGR02937">
    <property type="entry name" value="sigma70-ECF"/>
    <property type="match status" value="1"/>
</dbReference>
<keyword evidence="10" id="KW-1185">Reference proteome</keyword>
<keyword evidence="3" id="KW-0805">Transcription regulation</keyword>
<dbReference type="Gene3D" id="1.10.1740.10">
    <property type="match status" value="1"/>
</dbReference>
<dbReference type="PANTHER" id="PTHR43133">
    <property type="entry name" value="RNA POLYMERASE ECF-TYPE SIGMA FACTO"/>
    <property type="match status" value="1"/>
</dbReference>
<dbReference type="Pfam" id="PF04542">
    <property type="entry name" value="Sigma70_r2"/>
    <property type="match status" value="1"/>
</dbReference>
<evidence type="ECO:0000256" key="5">
    <source>
        <dbReference type="ARBA" id="ARBA00023125"/>
    </source>
</evidence>
<comment type="similarity">
    <text evidence="1">Belongs to the UPF0122 family.</text>
</comment>
<evidence type="ECO:0000256" key="7">
    <source>
        <dbReference type="ARBA" id="ARBA00024764"/>
    </source>
</evidence>
<dbReference type="InterPro" id="IPR013324">
    <property type="entry name" value="RNA_pol_sigma_r3/r4-like"/>
</dbReference>
<comment type="similarity">
    <text evidence="2">Belongs to the sigma-70 factor family. ECF subfamily.</text>
</comment>
<evidence type="ECO:0000256" key="4">
    <source>
        <dbReference type="ARBA" id="ARBA00023082"/>
    </source>
</evidence>
<dbReference type="EMBL" id="JAGSOT010000110">
    <property type="protein sequence ID" value="MBR7798300.1"/>
    <property type="molecule type" value="Genomic_DNA"/>
</dbReference>
<name>A0A941IEQ4_9BACI</name>
<dbReference type="SUPFAM" id="SSF88659">
    <property type="entry name" value="Sigma3 and sigma4 domains of RNA polymerase sigma factors"/>
    <property type="match status" value="1"/>
</dbReference>
<accession>A0A941IEQ4</accession>
<keyword evidence="6" id="KW-0804">Transcription</keyword>
<comment type="function">
    <text evidence="7">Might take part in the signal recognition particle (SRP) pathway. This is inferred from the conservation of its genetic proximity to ftsY/ffh. May be a regulatory protein.</text>
</comment>
<evidence type="ECO:0000313" key="10">
    <source>
        <dbReference type="Proteomes" id="UP000675284"/>
    </source>
</evidence>
<sequence length="175" mass="21198">MTFEEIVEQNERRIHYHIHKLHINDPHQEFYQEGLVAMWNAYENYKPDKGPLATYFNYTIRNRMIDLIRKKTRERENDDTYEAHQFLKRTHGNYVRAGGRMYPISNQETEYFHENTDLEDIKKELTENQWKWVLLFIVKDLSIKEIADREGVSTDAVKSWGREVRRKLRSAALDY</sequence>
<dbReference type="InterPro" id="IPR007627">
    <property type="entry name" value="RNA_pol_sigma70_r2"/>
</dbReference>
<dbReference type="GO" id="GO:0006352">
    <property type="term" value="P:DNA-templated transcription initiation"/>
    <property type="evidence" value="ECO:0007669"/>
    <property type="project" value="InterPro"/>
</dbReference>
<evidence type="ECO:0000256" key="6">
    <source>
        <dbReference type="ARBA" id="ARBA00023163"/>
    </source>
</evidence>
<comment type="caution">
    <text evidence="9">The sequence shown here is derived from an EMBL/GenBank/DDBJ whole genome shotgun (WGS) entry which is preliminary data.</text>
</comment>
<evidence type="ECO:0000256" key="2">
    <source>
        <dbReference type="ARBA" id="ARBA00010641"/>
    </source>
</evidence>
<dbReference type="InterPro" id="IPR036388">
    <property type="entry name" value="WH-like_DNA-bd_sf"/>
</dbReference>
<keyword evidence="5" id="KW-0238">DNA-binding</keyword>
<organism evidence="9 10">
    <name type="scientific">Virgibacillus salarius</name>
    <dbReference type="NCBI Taxonomy" id="447199"/>
    <lineage>
        <taxon>Bacteria</taxon>
        <taxon>Bacillati</taxon>
        <taxon>Bacillota</taxon>
        <taxon>Bacilli</taxon>
        <taxon>Bacillales</taxon>
        <taxon>Bacillaceae</taxon>
        <taxon>Virgibacillus</taxon>
    </lineage>
</organism>
<keyword evidence="4" id="KW-0731">Sigma factor</keyword>
<dbReference type="InterPro" id="IPR007394">
    <property type="entry name" value="UPF0122"/>
</dbReference>